<organism evidence="10 11">
    <name type="scientific">Williamsia marianensis</name>
    <dbReference type="NCBI Taxonomy" id="85044"/>
    <lineage>
        <taxon>Bacteria</taxon>
        <taxon>Bacillati</taxon>
        <taxon>Actinomycetota</taxon>
        <taxon>Actinomycetes</taxon>
        <taxon>Mycobacteriales</taxon>
        <taxon>Nocardiaceae</taxon>
        <taxon>Williamsia</taxon>
    </lineage>
</organism>
<evidence type="ECO:0000313" key="11">
    <source>
        <dbReference type="Proteomes" id="UP000225108"/>
    </source>
</evidence>
<feature type="transmembrane region" description="Helical" evidence="8">
    <location>
        <begin position="359"/>
        <end position="378"/>
    </location>
</feature>
<sequence length="572" mass="60386">MSAVTTSVEPTPQVSAWAPLRNKIYRYLFIAQLVSNIGLWMQTVGAQWFLVEHGSSATIVALVQTASLLPTLFLALPAGGLADLLDRRRLLIAVSTYTAVAAGVNTFLAWTDVLTPVMLLAMTFLLGCGAALSAPAWQAIQPELVPREQIPAASSLGSVTVNAARAVGPAIGGVVVAAAGPAAVFAINAVSFLAIIGALMWWRRPPDAPGVDRERLGRSLVTGLHYVHAAPIVRRIMLRSAVFAFPASALWALLPLASSEHLHFGASGYGLVLGMLGVGAVAGVAIYPRMRKKLSPNALLAASAIAYGVGVVAVGVLPVWAVLPLLLVAGAAWIATLTTLNAAIQLSLSHWVRARGMSIYLLVFMGSQALGSFVWGVVASHTSFVTALLISAVLLVAAAASVTVIPLRPETGTLPRGVSTAWPTPMVVFGPEPDDGPVVVSVTYRVRPAELDQFDQAMVAVGKARRRTGGYSWGLYRHGTDSDLRVEQFTVPSWSDHKRQTTERWTDSDHQLITAALSHTVAGVPEDERQLFAVGPRTGRLPGRAGQHTGQVGEPNGTAERAELRHGSTVKG</sequence>
<dbReference type="AlphaFoldDB" id="A0A2G3PRW3"/>
<dbReference type="InterPro" id="IPR020846">
    <property type="entry name" value="MFS_dom"/>
</dbReference>
<evidence type="ECO:0000256" key="2">
    <source>
        <dbReference type="ARBA" id="ARBA00022448"/>
    </source>
</evidence>
<evidence type="ECO:0000259" key="9">
    <source>
        <dbReference type="PROSITE" id="PS50850"/>
    </source>
</evidence>
<dbReference type="Pfam" id="PF05977">
    <property type="entry name" value="MFS_3"/>
    <property type="match status" value="1"/>
</dbReference>
<evidence type="ECO:0000256" key="6">
    <source>
        <dbReference type="ARBA" id="ARBA00023136"/>
    </source>
</evidence>
<dbReference type="PROSITE" id="PS50850">
    <property type="entry name" value="MFS"/>
    <property type="match status" value="1"/>
</dbReference>
<keyword evidence="6 8" id="KW-0472">Membrane</keyword>
<reference evidence="10 11" key="1">
    <citation type="submission" date="2017-10" db="EMBL/GenBank/DDBJ databases">
        <title>The draft genome sequence of Williamsia sp. BULT 1.1 isolated from the semi-arid grassland soils from South Africa.</title>
        <authorList>
            <person name="Kabwe M.H."/>
            <person name="Govender N."/>
            <person name="Mutseka Lunga P."/>
            <person name="Vikram S."/>
            <person name="Makhalanyane T.P."/>
        </authorList>
    </citation>
    <scope>NUCLEOTIDE SEQUENCE [LARGE SCALE GENOMIC DNA]</scope>
    <source>
        <strain evidence="10 11">BULT 1.1</strain>
    </source>
</reference>
<feature type="domain" description="Major facilitator superfamily (MFS) profile" evidence="9">
    <location>
        <begin position="24"/>
        <end position="409"/>
    </location>
</feature>
<gene>
    <name evidence="10" type="ORF">CSW57_04650</name>
</gene>
<feature type="transmembrane region" description="Helical" evidence="8">
    <location>
        <begin position="236"/>
        <end position="254"/>
    </location>
</feature>
<comment type="subcellular location">
    <subcellularLocation>
        <location evidence="1">Cell membrane</location>
        <topology evidence="1">Multi-pass membrane protein</topology>
    </subcellularLocation>
</comment>
<evidence type="ECO:0000256" key="8">
    <source>
        <dbReference type="SAM" id="Phobius"/>
    </source>
</evidence>
<evidence type="ECO:0000256" key="5">
    <source>
        <dbReference type="ARBA" id="ARBA00022989"/>
    </source>
</evidence>
<keyword evidence="3" id="KW-1003">Cell membrane</keyword>
<feature type="transmembrane region" description="Helical" evidence="8">
    <location>
        <begin position="299"/>
        <end position="320"/>
    </location>
</feature>
<dbReference type="Gene3D" id="1.20.1250.20">
    <property type="entry name" value="MFS general substrate transporter like domains"/>
    <property type="match status" value="1"/>
</dbReference>
<dbReference type="InterPro" id="IPR010290">
    <property type="entry name" value="TM_effector"/>
</dbReference>
<comment type="caution">
    <text evidence="10">The sequence shown here is derived from an EMBL/GenBank/DDBJ whole genome shotgun (WGS) entry which is preliminary data.</text>
</comment>
<dbReference type="EMBL" id="PEBD01000004">
    <property type="protein sequence ID" value="PHV68501.1"/>
    <property type="molecule type" value="Genomic_DNA"/>
</dbReference>
<dbReference type="CDD" id="cd06173">
    <property type="entry name" value="MFS_MefA_like"/>
    <property type="match status" value="1"/>
</dbReference>
<evidence type="ECO:0000313" key="10">
    <source>
        <dbReference type="EMBL" id="PHV68501.1"/>
    </source>
</evidence>
<evidence type="ECO:0000256" key="3">
    <source>
        <dbReference type="ARBA" id="ARBA00022475"/>
    </source>
</evidence>
<name>A0A2G3PRW3_WILMA</name>
<feature type="transmembrane region" description="Helical" evidence="8">
    <location>
        <begin position="27"/>
        <end position="50"/>
    </location>
</feature>
<evidence type="ECO:0000256" key="7">
    <source>
        <dbReference type="SAM" id="MobiDB-lite"/>
    </source>
</evidence>
<feature type="transmembrane region" description="Helical" evidence="8">
    <location>
        <begin position="90"/>
        <end position="111"/>
    </location>
</feature>
<accession>A0A2G3PRW3</accession>
<feature type="transmembrane region" description="Helical" evidence="8">
    <location>
        <begin position="326"/>
        <end position="347"/>
    </location>
</feature>
<dbReference type="SUPFAM" id="SSF103473">
    <property type="entry name" value="MFS general substrate transporter"/>
    <property type="match status" value="1"/>
</dbReference>
<dbReference type="GO" id="GO:0005886">
    <property type="term" value="C:plasma membrane"/>
    <property type="evidence" value="ECO:0007669"/>
    <property type="project" value="UniProtKB-SubCell"/>
</dbReference>
<dbReference type="InterPro" id="IPR036259">
    <property type="entry name" value="MFS_trans_sf"/>
</dbReference>
<evidence type="ECO:0000256" key="1">
    <source>
        <dbReference type="ARBA" id="ARBA00004651"/>
    </source>
</evidence>
<dbReference type="PANTHER" id="PTHR23513">
    <property type="entry name" value="INTEGRAL MEMBRANE EFFLUX PROTEIN-RELATED"/>
    <property type="match status" value="1"/>
</dbReference>
<keyword evidence="5 8" id="KW-1133">Transmembrane helix</keyword>
<dbReference type="PANTHER" id="PTHR23513:SF11">
    <property type="entry name" value="STAPHYLOFERRIN A TRANSPORTER"/>
    <property type="match status" value="1"/>
</dbReference>
<protein>
    <submittedName>
        <fullName evidence="10">MFS transporter</fullName>
    </submittedName>
</protein>
<feature type="transmembrane region" description="Helical" evidence="8">
    <location>
        <begin position="182"/>
        <end position="202"/>
    </location>
</feature>
<keyword evidence="4 8" id="KW-0812">Transmembrane</keyword>
<dbReference type="Proteomes" id="UP000225108">
    <property type="component" value="Unassembled WGS sequence"/>
</dbReference>
<evidence type="ECO:0000256" key="4">
    <source>
        <dbReference type="ARBA" id="ARBA00022692"/>
    </source>
</evidence>
<proteinExistence type="predicted"/>
<keyword evidence="2" id="KW-0813">Transport</keyword>
<feature type="transmembrane region" description="Helical" evidence="8">
    <location>
        <begin position="266"/>
        <end position="287"/>
    </location>
</feature>
<dbReference type="GO" id="GO:0022857">
    <property type="term" value="F:transmembrane transporter activity"/>
    <property type="evidence" value="ECO:0007669"/>
    <property type="project" value="InterPro"/>
</dbReference>
<feature type="transmembrane region" description="Helical" evidence="8">
    <location>
        <begin position="384"/>
        <end position="407"/>
    </location>
</feature>
<feature type="transmembrane region" description="Helical" evidence="8">
    <location>
        <begin position="56"/>
        <end position="78"/>
    </location>
</feature>
<feature type="region of interest" description="Disordered" evidence="7">
    <location>
        <begin position="538"/>
        <end position="572"/>
    </location>
</feature>